<keyword evidence="8 13" id="KW-1133">Transmembrane helix</keyword>
<evidence type="ECO:0000256" key="5">
    <source>
        <dbReference type="ARBA" id="ARBA00022826"/>
    </source>
</evidence>
<feature type="transmembrane region" description="Helical" evidence="13">
    <location>
        <begin position="216"/>
        <end position="233"/>
    </location>
</feature>
<dbReference type="OrthoDB" id="296522at2759"/>
<keyword evidence="9" id="KW-0406">Ion transport</keyword>
<name>A0A3S5FC48_9PLAT</name>
<evidence type="ECO:0000259" key="14">
    <source>
        <dbReference type="Pfam" id="PF00520"/>
    </source>
</evidence>
<evidence type="ECO:0000256" key="10">
    <source>
        <dbReference type="ARBA" id="ARBA00023136"/>
    </source>
</evidence>
<feature type="domain" description="Ion transport" evidence="14">
    <location>
        <begin position="74"/>
        <end position="275"/>
    </location>
</feature>
<keyword evidence="11" id="KW-0407">Ion channel</keyword>
<evidence type="ECO:0000256" key="13">
    <source>
        <dbReference type="SAM" id="Phobius"/>
    </source>
</evidence>
<sequence>MTLSTLPELQVNVSIARVELAAASSAKITNPASLPQPPVSTGSSLPSPAPLTATMATTLAHSGEEASGELHSLEENPHLEVLERYCIAWFTIEYVLRLWSTPNRIKFLKAPLNIIDLIAILPFYLYIVFFEVAARHKHDSLSSLRKAVQIFRILRILRIFKLARHSTGLQSLGYTFRRSYKELGLLMMFVAMGVLLFSSLAYFAEKDDNPHMFRSIPAAFWWAAITMTTVGYGDVLPRTPVGKVIGASCCICGVLVVALPIPIIVNNFAEYYKEQMRREKAIKRRDALERARRTGSLISLYESTNELGTESSTEAEAKVESGLVAATNGRDGETRLLMPEPDGEAETTSTTRLLARSTGAFCQRRSEALLGPPMRLPLGALSKSRSQFAGTASRASLPSFLCSASLLPTDRIGRRDGHIRDREGSLLQSRGSTVEHRSVCESILSALVKVNPYAEAMTTCPNDAASTKETAETRTCGACVGAKEVGEPKQRSEEQQEDKSAAKTKQKWLCHGAPVESRGRLRQLSSFTGLGSSSAPRPKPKPRPVDLTRSEGGRRQRAVSLNAVYPRRLFDPGDPRHADQQHSAARQGSRPSLASAMSAHCHWRRAGP</sequence>
<dbReference type="InterPro" id="IPR027359">
    <property type="entry name" value="Volt_channel_dom_sf"/>
</dbReference>
<dbReference type="AlphaFoldDB" id="A0A3S5FC48"/>
<dbReference type="PRINTS" id="PR00169">
    <property type="entry name" value="KCHANNEL"/>
</dbReference>
<feature type="transmembrane region" description="Helical" evidence="13">
    <location>
        <begin position="245"/>
        <end position="269"/>
    </location>
</feature>
<dbReference type="EMBL" id="CAAALY010008442">
    <property type="protein sequence ID" value="VEL10242.1"/>
    <property type="molecule type" value="Genomic_DNA"/>
</dbReference>
<evidence type="ECO:0000256" key="7">
    <source>
        <dbReference type="ARBA" id="ARBA00022958"/>
    </source>
</evidence>
<accession>A0A3S5FC48</accession>
<organism evidence="15 16">
    <name type="scientific">Protopolystoma xenopodis</name>
    <dbReference type="NCBI Taxonomy" id="117903"/>
    <lineage>
        <taxon>Eukaryota</taxon>
        <taxon>Metazoa</taxon>
        <taxon>Spiralia</taxon>
        <taxon>Lophotrochozoa</taxon>
        <taxon>Platyhelminthes</taxon>
        <taxon>Monogenea</taxon>
        <taxon>Polyopisthocotylea</taxon>
        <taxon>Polystomatidea</taxon>
        <taxon>Polystomatidae</taxon>
        <taxon>Protopolystoma</taxon>
    </lineage>
</organism>
<dbReference type="GO" id="GO:0008076">
    <property type="term" value="C:voltage-gated potassium channel complex"/>
    <property type="evidence" value="ECO:0007669"/>
    <property type="project" value="InterPro"/>
</dbReference>
<evidence type="ECO:0000256" key="12">
    <source>
        <dbReference type="SAM" id="MobiDB-lite"/>
    </source>
</evidence>
<dbReference type="InterPro" id="IPR003968">
    <property type="entry name" value="K_chnl_volt-dep_Kv"/>
</dbReference>
<dbReference type="InterPro" id="IPR003973">
    <property type="entry name" value="K_chnl_volt-dep_Kv2"/>
</dbReference>
<dbReference type="Gene3D" id="1.20.120.350">
    <property type="entry name" value="Voltage-gated potassium channels. Chain C"/>
    <property type="match status" value="1"/>
</dbReference>
<comment type="caution">
    <text evidence="15">The sequence shown here is derived from an EMBL/GenBank/DDBJ whole genome shotgun (WGS) entry which is preliminary data.</text>
</comment>
<feature type="compositionally biased region" description="Basic and acidic residues" evidence="12">
    <location>
        <begin position="568"/>
        <end position="580"/>
    </location>
</feature>
<feature type="transmembrane region" description="Helical" evidence="13">
    <location>
        <begin position="183"/>
        <end position="204"/>
    </location>
</feature>
<protein>
    <recommendedName>
        <fullName evidence="14">Ion transport domain-containing protein</fullName>
    </recommendedName>
</protein>
<dbReference type="PANTHER" id="PTHR11537">
    <property type="entry name" value="VOLTAGE-GATED POTASSIUM CHANNEL"/>
    <property type="match status" value="1"/>
</dbReference>
<dbReference type="Proteomes" id="UP000784294">
    <property type="component" value="Unassembled WGS sequence"/>
</dbReference>
<evidence type="ECO:0000256" key="2">
    <source>
        <dbReference type="ARBA" id="ARBA00022448"/>
    </source>
</evidence>
<dbReference type="PRINTS" id="PR01495">
    <property type="entry name" value="SHABCHANNEL"/>
</dbReference>
<keyword evidence="10 13" id="KW-0472">Membrane</keyword>
<feature type="region of interest" description="Disordered" evidence="12">
    <location>
        <begin position="527"/>
        <end position="608"/>
    </location>
</feature>
<gene>
    <name evidence="15" type="ORF">PXEA_LOCUS3682</name>
</gene>
<evidence type="ECO:0000313" key="16">
    <source>
        <dbReference type="Proteomes" id="UP000784294"/>
    </source>
</evidence>
<evidence type="ECO:0000256" key="11">
    <source>
        <dbReference type="ARBA" id="ARBA00023303"/>
    </source>
</evidence>
<dbReference type="PANTHER" id="PTHR11537:SF254">
    <property type="entry name" value="POTASSIUM VOLTAGE-GATED CHANNEL PROTEIN SHAB"/>
    <property type="match status" value="1"/>
</dbReference>
<keyword evidence="5" id="KW-0631">Potassium channel</keyword>
<dbReference type="FunFam" id="1.10.287.70:FF:000034">
    <property type="entry name" value="Potassium voltage-gated channel subfamily B member"/>
    <property type="match status" value="1"/>
</dbReference>
<evidence type="ECO:0000256" key="4">
    <source>
        <dbReference type="ARBA" id="ARBA00022692"/>
    </source>
</evidence>
<keyword evidence="7" id="KW-0630">Potassium</keyword>
<evidence type="ECO:0000313" key="15">
    <source>
        <dbReference type="EMBL" id="VEL10242.1"/>
    </source>
</evidence>
<keyword evidence="6" id="KW-0851">Voltage-gated channel</keyword>
<dbReference type="SUPFAM" id="SSF81324">
    <property type="entry name" value="Voltage-gated potassium channels"/>
    <property type="match status" value="1"/>
</dbReference>
<feature type="transmembrane region" description="Helical" evidence="13">
    <location>
        <begin position="114"/>
        <end position="134"/>
    </location>
</feature>
<evidence type="ECO:0000256" key="1">
    <source>
        <dbReference type="ARBA" id="ARBA00004141"/>
    </source>
</evidence>
<dbReference type="InterPro" id="IPR005821">
    <property type="entry name" value="Ion_trans_dom"/>
</dbReference>
<dbReference type="PRINTS" id="PR01491">
    <property type="entry name" value="KVCHANNEL"/>
</dbReference>
<proteinExistence type="predicted"/>
<dbReference type="InterPro" id="IPR028325">
    <property type="entry name" value="VG_K_chnl"/>
</dbReference>
<evidence type="ECO:0000256" key="6">
    <source>
        <dbReference type="ARBA" id="ARBA00022882"/>
    </source>
</evidence>
<keyword evidence="3" id="KW-0633">Potassium transport</keyword>
<evidence type="ECO:0000256" key="3">
    <source>
        <dbReference type="ARBA" id="ARBA00022538"/>
    </source>
</evidence>
<comment type="subcellular location">
    <subcellularLocation>
        <location evidence="1">Membrane</location>
        <topology evidence="1">Multi-pass membrane protein</topology>
    </subcellularLocation>
</comment>
<dbReference type="Gene3D" id="1.10.287.70">
    <property type="match status" value="1"/>
</dbReference>
<feature type="compositionally biased region" description="Polar residues" evidence="12">
    <location>
        <begin position="581"/>
        <end position="592"/>
    </location>
</feature>
<feature type="compositionally biased region" description="Basic and acidic residues" evidence="12">
    <location>
        <begin position="484"/>
        <end position="501"/>
    </location>
</feature>
<feature type="compositionally biased region" description="Basic and acidic residues" evidence="12">
    <location>
        <begin position="543"/>
        <end position="554"/>
    </location>
</feature>
<keyword evidence="2" id="KW-0813">Transport</keyword>
<dbReference type="Pfam" id="PF00520">
    <property type="entry name" value="Ion_trans"/>
    <property type="match status" value="1"/>
</dbReference>
<keyword evidence="4 13" id="KW-0812">Transmembrane</keyword>
<evidence type="ECO:0000256" key="9">
    <source>
        <dbReference type="ARBA" id="ARBA00023065"/>
    </source>
</evidence>
<evidence type="ECO:0000256" key="8">
    <source>
        <dbReference type="ARBA" id="ARBA00022989"/>
    </source>
</evidence>
<feature type="region of interest" description="Disordered" evidence="12">
    <location>
        <begin position="484"/>
        <end position="515"/>
    </location>
</feature>
<keyword evidence="16" id="KW-1185">Reference proteome</keyword>
<reference evidence="15" key="1">
    <citation type="submission" date="2018-11" db="EMBL/GenBank/DDBJ databases">
        <authorList>
            <consortium name="Pathogen Informatics"/>
        </authorList>
    </citation>
    <scope>NUCLEOTIDE SEQUENCE</scope>
</reference>
<dbReference type="GO" id="GO:0001508">
    <property type="term" value="P:action potential"/>
    <property type="evidence" value="ECO:0007669"/>
    <property type="project" value="TreeGrafter"/>
</dbReference>
<dbReference type="GO" id="GO:0005251">
    <property type="term" value="F:delayed rectifier potassium channel activity"/>
    <property type="evidence" value="ECO:0007669"/>
    <property type="project" value="TreeGrafter"/>
</dbReference>